<dbReference type="EMBL" id="MLFT02000010">
    <property type="protein sequence ID" value="PHT35701.1"/>
    <property type="molecule type" value="Genomic_DNA"/>
</dbReference>
<dbReference type="GO" id="GO:0005886">
    <property type="term" value="C:plasma membrane"/>
    <property type="evidence" value="ECO:0007669"/>
    <property type="project" value="TreeGrafter"/>
</dbReference>
<keyword evidence="3" id="KW-1133">Transmembrane helix</keyword>
<evidence type="ECO:0000256" key="3">
    <source>
        <dbReference type="SAM" id="Phobius"/>
    </source>
</evidence>
<reference evidence="4 5" key="1">
    <citation type="journal article" date="2017" name="Genome Biol.">
        <title>New reference genome sequences of hot pepper reveal the massive evolution of plant disease-resistance genes by retroduplication.</title>
        <authorList>
            <person name="Kim S."/>
            <person name="Park J."/>
            <person name="Yeom S.I."/>
            <person name="Kim Y.M."/>
            <person name="Seo E."/>
            <person name="Kim K.T."/>
            <person name="Kim M.S."/>
            <person name="Lee J.M."/>
            <person name="Cheong K."/>
            <person name="Shin H.S."/>
            <person name="Kim S.B."/>
            <person name="Han K."/>
            <person name="Lee J."/>
            <person name="Park M."/>
            <person name="Lee H.A."/>
            <person name="Lee H.Y."/>
            <person name="Lee Y."/>
            <person name="Oh S."/>
            <person name="Lee J.H."/>
            <person name="Choi E."/>
            <person name="Choi E."/>
            <person name="Lee S.E."/>
            <person name="Jeon J."/>
            <person name="Kim H."/>
            <person name="Choi G."/>
            <person name="Song H."/>
            <person name="Lee J."/>
            <person name="Lee S.C."/>
            <person name="Kwon J.K."/>
            <person name="Lee H.Y."/>
            <person name="Koo N."/>
            <person name="Hong Y."/>
            <person name="Kim R.W."/>
            <person name="Kang W.H."/>
            <person name="Huh J.H."/>
            <person name="Kang B.C."/>
            <person name="Yang T.J."/>
            <person name="Lee Y.H."/>
            <person name="Bennetzen J.L."/>
            <person name="Choi D."/>
        </authorList>
    </citation>
    <scope>NUCLEOTIDE SEQUENCE [LARGE SCALE GENOMIC DNA]</scope>
    <source>
        <strain evidence="5">cv. PBC81</strain>
    </source>
</reference>
<feature type="transmembrane region" description="Helical" evidence="3">
    <location>
        <begin position="61"/>
        <end position="85"/>
    </location>
</feature>
<dbReference type="PANTHER" id="PTHR24186">
    <property type="entry name" value="PROTEIN PHOSPHATASE 1 REGULATORY SUBUNIT"/>
    <property type="match status" value="1"/>
</dbReference>
<evidence type="ECO:0000256" key="2">
    <source>
        <dbReference type="ARBA" id="ARBA00023043"/>
    </source>
</evidence>
<organism evidence="4 5">
    <name type="scientific">Capsicum baccatum</name>
    <name type="common">Peruvian pepper</name>
    <dbReference type="NCBI Taxonomy" id="33114"/>
    <lineage>
        <taxon>Eukaryota</taxon>
        <taxon>Viridiplantae</taxon>
        <taxon>Streptophyta</taxon>
        <taxon>Embryophyta</taxon>
        <taxon>Tracheophyta</taxon>
        <taxon>Spermatophyta</taxon>
        <taxon>Magnoliopsida</taxon>
        <taxon>eudicotyledons</taxon>
        <taxon>Gunneridae</taxon>
        <taxon>Pentapetalae</taxon>
        <taxon>asterids</taxon>
        <taxon>lamiids</taxon>
        <taxon>Solanales</taxon>
        <taxon>Solanaceae</taxon>
        <taxon>Solanoideae</taxon>
        <taxon>Capsiceae</taxon>
        <taxon>Capsicum</taxon>
    </lineage>
</organism>
<accession>A0A2G2VRU3</accession>
<gene>
    <name evidence="4" type="ORF">CQW23_23401</name>
</gene>
<dbReference type="Proteomes" id="UP000224567">
    <property type="component" value="Unassembled WGS sequence"/>
</dbReference>
<evidence type="ECO:0000313" key="4">
    <source>
        <dbReference type="EMBL" id="PHT35701.1"/>
    </source>
</evidence>
<dbReference type="AlphaFoldDB" id="A0A2G2VRU3"/>
<keyword evidence="5" id="KW-1185">Reference proteome</keyword>
<protein>
    <submittedName>
        <fullName evidence="4">Ankyrin repeat-containing protein</fullName>
    </submittedName>
</protein>
<keyword evidence="3" id="KW-0812">Transmembrane</keyword>
<feature type="transmembrane region" description="Helical" evidence="3">
    <location>
        <begin position="34"/>
        <end position="55"/>
    </location>
</feature>
<sequence length="131" mass="14977">MALFISIAVVVVQTSVVVIEQKAKKQLMFWINKLMWAACLSISVFFISLTYVVVGDKERGLAIYATVIGSTIMLTSIGSMCYCVVQHRLDESRMRSIRRAETHSLWYSVSVASDTELYSETYKRIMQYRSK</sequence>
<keyword evidence="2" id="KW-0040">ANK repeat</keyword>
<evidence type="ECO:0000256" key="1">
    <source>
        <dbReference type="ARBA" id="ARBA00022737"/>
    </source>
</evidence>
<evidence type="ECO:0000313" key="5">
    <source>
        <dbReference type="Proteomes" id="UP000224567"/>
    </source>
</evidence>
<dbReference type="STRING" id="33114.A0A2G2VRU3"/>
<reference evidence="5" key="2">
    <citation type="journal article" date="2017" name="J. Anim. Genet.">
        <title>Multiple reference genome sequences of hot pepper reveal the massive evolution of plant disease resistance genes by retroduplication.</title>
        <authorList>
            <person name="Kim S."/>
            <person name="Park J."/>
            <person name="Yeom S.-I."/>
            <person name="Kim Y.-M."/>
            <person name="Seo E."/>
            <person name="Kim K.-T."/>
            <person name="Kim M.-S."/>
            <person name="Lee J.M."/>
            <person name="Cheong K."/>
            <person name="Shin H.-S."/>
            <person name="Kim S.-B."/>
            <person name="Han K."/>
            <person name="Lee J."/>
            <person name="Park M."/>
            <person name="Lee H.-A."/>
            <person name="Lee H.-Y."/>
            <person name="Lee Y."/>
            <person name="Oh S."/>
            <person name="Lee J.H."/>
            <person name="Choi E."/>
            <person name="Choi E."/>
            <person name="Lee S.E."/>
            <person name="Jeon J."/>
            <person name="Kim H."/>
            <person name="Choi G."/>
            <person name="Song H."/>
            <person name="Lee J."/>
            <person name="Lee S.-C."/>
            <person name="Kwon J.-K."/>
            <person name="Lee H.-Y."/>
            <person name="Koo N."/>
            <person name="Hong Y."/>
            <person name="Kim R.W."/>
            <person name="Kang W.-H."/>
            <person name="Huh J.H."/>
            <person name="Kang B.-C."/>
            <person name="Yang T.-J."/>
            <person name="Lee Y.-H."/>
            <person name="Bennetzen J.L."/>
            <person name="Choi D."/>
        </authorList>
    </citation>
    <scope>NUCLEOTIDE SEQUENCE [LARGE SCALE GENOMIC DNA]</scope>
    <source>
        <strain evidence="5">cv. PBC81</strain>
    </source>
</reference>
<keyword evidence="3" id="KW-0472">Membrane</keyword>
<name>A0A2G2VRU3_CAPBA</name>
<proteinExistence type="predicted"/>
<dbReference type="PANTHER" id="PTHR24186:SF40">
    <property type="entry name" value="PGG DOMAIN-CONTAINING PROTEIN"/>
    <property type="match status" value="1"/>
</dbReference>
<dbReference type="OrthoDB" id="1737602at2759"/>
<comment type="caution">
    <text evidence="4">The sequence shown here is derived from an EMBL/GenBank/DDBJ whole genome shotgun (WGS) entry which is preliminary data.</text>
</comment>
<keyword evidence="1" id="KW-0677">Repeat</keyword>